<dbReference type="AlphaFoldDB" id="A0AAU9UY48"/>
<proteinExistence type="predicted"/>
<keyword evidence="2" id="KW-1185">Reference proteome</keyword>
<dbReference type="EMBL" id="CAKOGL010000027">
    <property type="protein sequence ID" value="CAH2104158.1"/>
    <property type="molecule type" value="Genomic_DNA"/>
</dbReference>
<comment type="caution">
    <text evidence="1">The sequence shown here is derived from an EMBL/GenBank/DDBJ whole genome shotgun (WGS) entry which is preliminary data.</text>
</comment>
<sequence>MFLVSSQTDTGPDGELIVGKVTQFIFPSIKHSVLSDVEGKKLKISPYERIKSRLSRLISSIIEIKDQGIPVNTRTTQFPSCGKICEDITRDKRSDTSRFETPWLKKVGNFMEHVNKGNKVDDPSSCTCCKLYKESLNINAGDN</sequence>
<evidence type="ECO:0000313" key="1">
    <source>
        <dbReference type="EMBL" id="CAH2104158.1"/>
    </source>
</evidence>
<dbReference type="Proteomes" id="UP001153954">
    <property type="component" value="Unassembled WGS sequence"/>
</dbReference>
<reference evidence="1" key="1">
    <citation type="submission" date="2022-03" db="EMBL/GenBank/DDBJ databases">
        <authorList>
            <person name="Tunstrom K."/>
        </authorList>
    </citation>
    <scope>NUCLEOTIDE SEQUENCE</scope>
</reference>
<evidence type="ECO:0000313" key="2">
    <source>
        <dbReference type="Proteomes" id="UP001153954"/>
    </source>
</evidence>
<name>A0AAU9UY48_EUPED</name>
<protein>
    <submittedName>
        <fullName evidence="1">Uncharacterized protein</fullName>
    </submittedName>
</protein>
<gene>
    <name evidence="1" type="ORF">EEDITHA_LOCUS18576</name>
</gene>
<accession>A0AAU9UY48</accession>
<organism evidence="1 2">
    <name type="scientific">Euphydryas editha</name>
    <name type="common">Edith's checkerspot</name>
    <dbReference type="NCBI Taxonomy" id="104508"/>
    <lineage>
        <taxon>Eukaryota</taxon>
        <taxon>Metazoa</taxon>
        <taxon>Ecdysozoa</taxon>
        <taxon>Arthropoda</taxon>
        <taxon>Hexapoda</taxon>
        <taxon>Insecta</taxon>
        <taxon>Pterygota</taxon>
        <taxon>Neoptera</taxon>
        <taxon>Endopterygota</taxon>
        <taxon>Lepidoptera</taxon>
        <taxon>Glossata</taxon>
        <taxon>Ditrysia</taxon>
        <taxon>Papilionoidea</taxon>
        <taxon>Nymphalidae</taxon>
        <taxon>Nymphalinae</taxon>
        <taxon>Euphydryas</taxon>
    </lineage>
</organism>